<comment type="caution">
    <text evidence="2">The sequence shown here is derived from an EMBL/GenBank/DDBJ whole genome shotgun (WGS) entry which is preliminary data.</text>
</comment>
<dbReference type="Proteomes" id="UP000177306">
    <property type="component" value="Unassembled WGS sequence"/>
</dbReference>
<proteinExistence type="predicted"/>
<sequence>MPPLTFLQISVLEQPVFEPRYLNMEYLFNKILQIARAIHAFFTDGGLSLGGPAVAPDWEVLSLAGWTIAGALALLVASVLYKMWKLKWAEREMYYEKERAALESFDHTEHNIKWKKVSDLLNQLAESDWRLAIMEADNILADLLVKMGYDGDTIGERLKRIEPSDFLTLSDAWEAHKVRNRIAHEGTSFRLSHREAQRIIGLYRKVFEEFHYI</sequence>
<dbReference type="AlphaFoldDB" id="A0A1F6EG33"/>
<evidence type="ECO:0000313" key="2">
    <source>
        <dbReference type="EMBL" id="OGG72605.1"/>
    </source>
</evidence>
<evidence type="ECO:0000313" key="3">
    <source>
        <dbReference type="Proteomes" id="UP000177306"/>
    </source>
</evidence>
<gene>
    <name evidence="2" type="ORF">A3A38_02945</name>
</gene>
<accession>A0A1F6EG33</accession>
<keyword evidence="1" id="KW-0472">Membrane</keyword>
<keyword evidence="1" id="KW-1133">Transmembrane helix</keyword>
<organism evidence="2 3">
    <name type="scientific">Candidatus Kaiserbacteria bacterium RIFCSPLOWO2_01_FULL_53_17</name>
    <dbReference type="NCBI Taxonomy" id="1798511"/>
    <lineage>
        <taxon>Bacteria</taxon>
        <taxon>Candidatus Kaiseribacteriota</taxon>
    </lineage>
</organism>
<name>A0A1F6EG33_9BACT</name>
<keyword evidence="1" id="KW-0812">Transmembrane</keyword>
<feature type="transmembrane region" description="Helical" evidence="1">
    <location>
        <begin position="63"/>
        <end position="84"/>
    </location>
</feature>
<reference evidence="2 3" key="1">
    <citation type="journal article" date="2016" name="Nat. Commun.">
        <title>Thousands of microbial genomes shed light on interconnected biogeochemical processes in an aquifer system.</title>
        <authorList>
            <person name="Anantharaman K."/>
            <person name="Brown C.T."/>
            <person name="Hug L.A."/>
            <person name="Sharon I."/>
            <person name="Castelle C.J."/>
            <person name="Probst A.J."/>
            <person name="Thomas B.C."/>
            <person name="Singh A."/>
            <person name="Wilkins M.J."/>
            <person name="Karaoz U."/>
            <person name="Brodie E.L."/>
            <person name="Williams K.H."/>
            <person name="Hubbard S.S."/>
            <person name="Banfield J.F."/>
        </authorList>
    </citation>
    <scope>NUCLEOTIDE SEQUENCE [LARGE SCALE GENOMIC DNA]</scope>
</reference>
<protein>
    <submittedName>
        <fullName evidence="2">Uncharacterized protein</fullName>
    </submittedName>
</protein>
<dbReference type="EMBL" id="MFLY01000038">
    <property type="protein sequence ID" value="OGG72605.1"/>
    <property type="molecule type" value="Genomic_DNA"/>
</dbReference>
<evidence type="ECO:0000256" key="1">
    <source>
        <dbReference type="SAM" id="Phobius"/>
    </source>
</evidence>